<reference evidence="1 2" key="1">
    <citation type="journal article" date="2024" name="Nat. Commun.">
        <title>Phylogenomics reveals the evolutionary origins of lichenization in chlorophyte algae.</title>
        <authorList>
            <person name="Puginier C."/>
            <person name="Libourel C."/>
            <person name="Otte J."/>
            <person name="Skaloud P."/>
            <person name="Haon M."/>
            <person name="Grisel S."/>
            <person name="Petersen M."/>
            <person name="Berrin J.G."/>
            <person name="Delaux P.M."/>
            <person name="Dal Grande F."/>
            <person name="Keller J."/>
        </authorList>
    </citation>
    <scope>NUCLEOTIDE SEQUENCE [LARGE SCALE GENOMIC DNA]</scope>
    <source>
        <strain evidence="1 2">SAG 2036</strain>
    </source>
</reference>
<comment type="caution">
    <text evidence="1">The sequence shown here is derived from an EMBL/GenBank/DDBJ whole genome shotgun (WGS) entry which is preliminary data.</text>
</comment>
<keyword evidence="2" id="KW-1185">Reference proteome</keyword>
<dbReference type="AlphaFoldDB" id="A0AAW1P1D3"/>
<evidence type="ECO:0000313" key="1">
    <source>
        <dbReference type="EMBL" id="KAK9803475.1"/>
    </source>
</evidence>
<evidence type="ECO:0000313" key="2">
    <source>
        <dbReference type="Proteomes" id="UP001465755"/>
    </source>
</evidence>
<dbReference type="Pfam" id="PF04359">
    <property type="entry name" value="DUF493"/>
    <property type="match status" value="1"/>
</dbReference>
<dbReference type="InterPro" id="IPR027471">
    <property type="entry name" value="YbeD-like_sf"/>
</dbReference>
<dbReference type="InterPro" id="IPR007454">
    <property type="entry name" value="UPF0250_YbeD-like"/>
</dbReference>
<protein>
    <submittedName>
        <fullName evidence="1">Uncharacterized protein</fullName>
    </submittedName>
</protein>
<dbReference type="Proteomes" id="UP001465755">
    <property type="component" value="Unassembled WGS sequence"/>
</dbReference>
<organism evidence="1 2">
    <name type="scientific">Symbiochloris irregularis</name>
    <dbReference type="NCBI Taxonomy" id="706552"/>
    <lineage>
        <taxon>Eukaryota</taxon>
        <taxon>Viridiplantae</taxon>
        <taxon>Chlorophyta</taxon>
        <taxon>core chlorophytes</taxon>
        <taxon>Trebouxiophyceae</taxon>
        <taxon>Trebouxiales</taxon>
        <taxon>Trebouxiaceae</taxon>
        <taxon>Symbiochloris</taxon>
    </lineage>
</organism>
<name>A0AAW1P1D3_9CHLO</name>
<dbReference type="SUPFAM" id="SSF117991">
    <property type="entry name" value="YbeD/HP0495-like"/>
    <property type="match status" value="1"/>
</dbReference>
<dbReference type="PANTHER" id="PTHR34782:SF1">
    <property type="entry name" value="PHOSPHORIBOSYLFORMYLGLYCINAMIDINE SYNTHASE"/>
    <property type="match status" value="1"/>
</dbReference>
<dbReference type="PANTHER" id="PTHR34782">
    <property type="entry name" value="PHOSPHORIBOSYLFORMYLGLYCINAMIDINE SYNTHASE"/>
    <property type="match status" value="1"/>
</dbReference>
<dbReference type="Gene3D" id="3.30.70.260">
    <property type="match status" value="1"/>
</dbReference>
<dbReference type="EMBL" id="JALJOQ010000059">
    <property type="protein sequence ID" value="KAK9803475.1"/>
    <property type="molecule type" value="Genomic_DNA"/>
</dbReference>
<accession>A0AAW1P1D3</accession>
<gene>
    <name evidence="1" type="ORF">WJX73_005708</name>
</gene>
<sequence length="161" mass="18024">MNSASWAIRPRLTDTCFRASNSCGRCLSRSASRQISTLLRCSAQAEVSNQQGRSASTRNVVLGDNHKVDSWRELDKKVNKYPHRRTFKAIGQGGQSFASNMQAAVENVLGPVHSDFIHQRLSKGKGNYISVTIGPCTVHNSEQVIDVYARMSKDERLKFYF</sequence>
<proteinExistence type="predicted"/>